<dbReference type="VEuPathDB" id="VectorBase:ISCW023920"/>
<keyword evidence="3" id="KW-1185">Reference proteome</keyword>
<proteinExistence type="predicted"/>
<dbReference type="Proteomes" id="UP000001555">
    <property type="component" value="Unassembled WGS sequence"/>
</dbReference>
<dbReference type="PaxDb" id="6945-B7QNJ5"/>
<dbReference type="EnsemblMetazoa" id="ISCW023920-RA">
    <property type="protein sequence ID" value="ISCW023920-PA"/>
    <property type="gene ID" value="ISCW023920"/>
</dbReference>
<protein>
    <submittedName>
        <fullName evidence="1 2">Uncharacterized protein</fullName>
    </submittedName>
</protein>
<dbReference type="AlphaFoldDB" id="B7QNJ5"/>
<gene>
    <name evidence="1" type="ORF">IscW_ISCW023920</name>
</gene>
<reference evidence="2" key="2">
    <citation type="submission" date="2020-05" db="UniProtKB">
        <authorList>
            <consortium name="EnsemblMetazoa"/>
        </authorList>
    </citation>
    <scope>IDENTIFICATION</scope>
    <source>
        <strain evidence="2">wikel</strain>
    </source>
</reference>
<dbReference type="InParanoid" id="B7QNJ5"/>
<dbReference type="HOGENOM" id="CLU_2017775_0_0_1"/>
<dbReference type="EMBL" id="ABJB010310735">
    <property type="status" value="NOT_ANNOTATED_CDS"/>
    <property type="molecule type" value="Genomic_DNA"/>
</dbReference>
<sequence length="123" mass="13956">MTARTQLAVLHFNENGNQPEALTEGGDKCYNVKHPKANGGKPVAVKRKEGRTYEYVGRLFDVVRDWAQMKIRGFVLIMPCEDPTPLCSSARKVPKAELTQRHKTRFNKLDVFWGTLTSLGTRH</sequence>
<evidence type="ECO:0000313" key="3">
    <source>
        <dbReference type="Proteomes" id="UP000001555"/>
    </source>
</evidence>
<organism>
    <name type="scientific">Ixodes scapularis</name>
    <name type="common">Black-legged tick</name>
    <name type="synonym">Deer tick</name>
    <dbReference type="NCBI Taxonomy" id="6945"/>
    <lineage>
        <taxon>Eukaryota</taxon>
        <taxon>Metazoa</taxon>
        <taxon>Ecdysozoa</taxon>
        <taxon>Arthropoda</taxon>
        <taxon>Chelicerata</taxon>
        <taxon>Arachnida</taxon>
        <taxon>Acari</taxon>
        <taxon>Parasitiformes</taxon>
        <taxon>Ixodida</taxon>
        <taxon>Ixodoidea</taxon>
        <taxon>Ixodidae</taxon>
        <taxon>Ixodinae</taxon>
        <taxon>Ixodes</taxon>
    </lineage>
</organism>
<dbReference type="VEuPathDB" id="VectorBase:ISCP_008997"/>
<evidence type="ECO:0000313" key="2">
    <source>
        <dbReference type="EnsemblMetazoa" id="ISCW023920-PA"/>
    </source>
</evidence>
<accession>B7QNJ5</accession>
<dbReference type="EMBL" id="DS979349">
    <property type="protein sequence ID" value="EEC20417.1"/>
    <property type="molecule type" value="Genomic_DNA"/>
</dbReference>
<evidence type="ECO:0000313" key="1">
    <source>
        <dbReference type="EMBL" id="EEC20417.1"/>
    </source>
</evidence>
<name>B7QNJ5_IXOSC</name>
<dbReference type="VEuPathDB" id="VectorBase:ISCI023920"/>
<reference evidence="1 3" key="1">
    <citation type="submission" date="2008-03" db="EMBL/GenBank/DDBJ databases">
        <title>Annotation of Ixodes scapularis.</title>
        <authorList>
            <consortium name="Ixodes scapularis Genome Project Consortium"/>
            <person name="Caler E."/>
            <person name="Hannick L.I."/>
            <person name="Bidwell S."/>
            <person name="Joardar V."/>
            <person name="Thiagarajan M."/>
            <person name="Amedeo P."/>
            <person name="Galinsky K.J."/>
            <person name="Schobel S."/>
            <person name="Inman J."/>
            <person name="Hostetler J."/>
            <person name="Miller J."/>
            <person name="Hammond M."/>
            <person name="Megy K."/>
            <person name="Lawson D."/>
            <person name="Kodira C."/>
            <person name="Sutton G."/>
            <person name="Meyer J."/>
            <person name="Hill C.A."/>
            <person name="Birren B."/>
            <person name="Nene V."/>
            <person name="Collins F."/>
            <person name="Alarcon-Chaidez F."/>
            <person name="Wikel S."/>
            <person name="Strausberg R."/>
        </authorList>
    </citation>
    <scope>NUCLEOTIDE SEQUENCE [LARGE SCALE GENOMIC DNA]</scope>
    <source>
        <strain evidence="3">Wikel</strain>
        <strain evidence="1">Wikel colony</strain>
    </source>
</reference>
<dbReference type="OrthoDB" id="5814287at2759"/>